<dbReference type="GO" id="GO:0051321">
    <property type="term" value="P:meiotic cell cycle"/>
    <property type="evidence" value="ECO:0007669"/>
    <property type="project" value="TreeGrafter"/>
</dbReference>
<dbReference type="GO" id="GO:0051225">
    <property type="term" value="P:spindle assembly"/>
    <property type="evidence" value="ECO:0007669"/>
    <property type="project" value="TreeGrafter"/>
</dbReference>
<dbReference type="GO" id="GO:0005874">
    <property type="term" value="C:microtubule"/>
    <property type="evidence" value="ECO:0007669"/>
    <property type="project" value="UniProtKB-KW"/>
</dbReference>
<dbReference type="InterPro" id="IPR007259">
    <property type="entry name" value="GCP"/>
</dbReference>
<evidence type="ECO:0000256" key="5">
    <source>
        <dbReference type="ARBA" id="ARBA00023212"/>
    </source>
</evidence>
<gene>
    <name evidence="8" type="ORF">O3M35_001007</name>
</gene>
<comment type="caution">
    <text evidence="8">The sequence shown here is derived from an EMBL/GenBank/DDBJ whole genome shotgun (WGS) entry which is preliminary data.</text>
</comment>
<dbReference type="PANTHER" id="PTHR19302">
    <property type="entry name" value="GAMMA TUBULIN COMPLEX PROTEIN"/>
    <property type="match status" value="1"/>
</dbReference>
<evidence type="ECO:0000256" key="1">
    <source>
        <dbReference type="ARBA" id="ARBA00004267"/>
    </source>
</evidence>
<proteinExistence type="inferred from homology"/>
<evidence type="ECO:0000256" key="3">
    <source>
        <dbReference type="ARBA" id="ARBA00022490"/>
    </source>
</evidence>
<dbReference type="GO" id="GO:0051011">
    <property type="term" value="F:microtubule minus-end binding"/>
    <property type="evidence" value="ECO:0007669"/>
    <property type="project" value="TreeGrafter"/>
</dbReference>
<dbReference type="InterPro" id="IPR042241">
    <property type="entry name" value="GCP_C_sf"/>
</dbReference>
<dbReference type="GO" id="GO:0000922">
    <property type="term" value="C:spindle pole"/>
    <property type="evidence" value="ECO:0007669"/>
    <property type="project" value="InterPro"/>
</dbReference>
<sequence length="238" mass="27860">MYNVYLTDNTDLIGGIEFIIPESSLSSRTIVKNIIAIDCKINWPLHYLFSPQVIENFNKMFRFLLRVKKAQMDVSSVWMDINHISDIKLRILAIEIRNQLLALIGNLQNYCFTDVIANECNLLMFQVEKSDTYTELQTALTEFQSKVMRQLFLMTDKISTFFITIFDLCEIFSKLIHKSSSSYIDTSLTMFKANLEKTIESMFNFLEKFETCVESPDVRNLLTNLDTNRYFRNKYCTS</sequence>
<name>A0AAW1DTQ1_9HEMI</name>
<dbReference type="GO" id="GO:0007020">
    <property type="term" value="P:microtubule nucleation"/>
    <property type="evidence" value="ECO:0007669"/>
    <property type="project" value="InterPro"/>
</dbReference>
<evidence type="ECO:0000256" key="2">
    <source>
        <dbReference type="ARBA" id="ARBA00010337"/>
    </source>
</evidence>
<evidence type="ECO:0000256" key="4">
    <source>
        <dbReference type="ARBA" id="ARBA00022701"/>
    </source>
</evidence>
<dbReference type="Gene3D" id="1.20.120.1900">
    <property type="entry name" value="Gamma-tubulin complex, C-terminal domain"/>
    <property type="match status" value="1"/>
</dbReference>
<evidence type="ECO:0000256" key="6">
    <source>
        <dbReference type="RuleBase" id="RU363050"/>
    </source>
</evidence>
<keyword evidence="4 6" id="KW-0493">Microtubule</keyword>
<dbReference type="AlphaFoldDB" id="A0AAW1DTQ1"/>
<evidence type="ECO:0000313" key="8">
    <source>
        <dbReference type="EMBL" id="KAK9512625.1"/>
    </source>
</evidence>
<evidence type="ECO:0000313" key="9">
    <source>
        <dbReference type="Proteomes" id="UP001461498"/>
    </source>
</evidence>
<comment type="subcellular location">
    <subcellularLocation>
        <location evidence="1 6">Cytoplasm</location>
        <location evidence="1 6">Cytoskeleton</location>
        <location evidence="1 6">Microtubule organizing center</location>
    </subcellularLocation>
</comment>
<organism evidence="8 9">
    <name type="scientific">Rhynocoris fuscipes</name>
    <dbReference type="NCBI Taxonomy" id="488301"/>
    <lineage>
        <taxon>Eukaryota</taxon>
        <taxon>Metazoa</taxon>
        <taxon>Ecdysozoa</taxon>
        <taxon>Arthropoda</taxon>
        <taxon>Hexapoda</taxon>
        <taxon>Insecta</taxon>
        <taxon>Pterygota</taxon>
        <taxon>Neoptera</taxon>
        <taxon>Paraneoptera</taxon>
        <taxon>Hemiptera</taxon>
        <taxon>Heteroptera</taxon>
        <taxon>Panheteroptera</taxon>
        <taxon>Cimicomorpha</taxon>
        <taxon>Reduviidae</taxon>
        <taxon>Harpactorinae</taxon>
        <taxon>Harpactorini</taxon>
        <taxon>Rhynocoris</taxon>
    </lineage>
</organism>
<keyword evidence="3 6" id="KW-0963">Cytoplasm</keyword>
<dbReference type="GO" id="GO:0000930">
    <property type="term" value="C:gamma-tubulin complex"/>
    <property type="evidence" value="ECO:0007669"/>
    <property type="project" value="TreeGrafter"/>
</dbReference>
<dbReference type="PANTHER" id="PTHR19302:SF27">
    <property type="entry name" value="GAMMA-TUBULIN COMPLEX COMPONENT 4"/>
    <property type="match status" value="1"/>
</dbReference>
<accession>A0AAW1DTQ1</accession>
<dbReference type="Proteomes" id="UP001461498">
    <property type="component" value="Unassembled WGS sequence"/>
</dbReference>
<dbReference type="GO" id="GO:0000278">
    <property type="term" value="P:mitotic cell cycle"/>
    <property type="evidence" value="ECO:0007669"/>
    <property type="project" value="TreeGrafter"/>
</dbReference>
<keyword evidence="5 6" id="KW-0206">Cytoskeleton</keyword>
<evidence type="ECO:0000259" key="7">
    <source>
        <dbReference type="Pfam" id="PF04130"/>
    </source>
</evidence>
<comment type="similarity">
    <text evidence="2 6">Belongs to the TUBGCP family.</text>
</comment>
<dbReference type="GO" id="GO:0031122">
    <property type="term" value="P:cytoplasmic microtubule organization"/>
    <property type="evidence" value="ECO:0007669"/>
    <property type="project" value="TreeGrafter"/>
</dbReference>
<feature type="domain" description="Gamma tubulin complex component C-terminal" evidence="7">
    <location>
        <begin position="32"/>
        <end position="231"/>
    </location>
</feature>
<dbReference type="InterPro" id="IPR040457">
    <property type="entry name" value="GCP_C"/>
</dbReference>
<dbReference type="Pfam" id="PF04130">
    <property type="entry name" value="GCP_C_terminal"/>
    <property type="match status" value="1"/>
</dbReference>
<protein>
    <recommendedName>
        <fullName evidence="6">Gamma-tubulin complex component</fullName>
    </recommendedName>
</protein>
<dbReference type="EMBL" id="JAPXFL010000001">
    <property type="protein sequence ID" value="KAK9512625.1"/>
    <property type="molecule type" value="Genomic_DNA"/>
</dbReference>
<dbReference type="GO" id="GO:0043015">
    <property type="term" value="F:gamma-tubulin binding"/>
    <property type="evidence" value="ECO:0007669"/>
    <property type="project" value="InterPro"/>
</dbReference>
<reference evidence="8 9" key="1">
    <citation type="submission" date="2022-12" db="EMBL/GenBank/DDBJ databases">
        <title>Chromosome-level genome assembly of true bugs.</title>
        <authorList>
            <person name="Ma L."/>
            <person name="Li H."/>
        </authorList>
    </citation>
    <scope>NUCLEOTIDE SEQUENCE [LARGE SCALE GENOMIC DNA]</scope>
    <source>
        <strain evidence="8">Lab_2022b</strain>
    </source>
</reference>
<keyword evidence="9" id="KW-1185">Reference proteome</keyword>